<keyword evidence="1" id="KW-0805">Transcription regulation</keyword>
<dbReference type="SMART" id="SM00342">
    <property type="entry name" value="HTH_ARAC"/>
    <property type="match status" value="1"/>
</dbReference>
<dbReference type="AlphaFoldDB" id="F3QVC9"/>
<keyword evidence="4" id="KW-0812">Transmembrane</keyword>
<feature type="transmembrane region" description="Helical" evidence="4">
    <location>
        <begin position="20"/>
        <end position="39"/>
    </location>
</feature>
<keyword evidence="7" id="KW-1185">Reference proteome</keyword>
<dbReference type="Gene3D" id="1.10.10.60">
    <property type="entry name" value="Homeodomain-like"/>
    <property type="match status" value="2"/>
</dbReference>
<dbReference type="GO" id="GO:0043565">
    <property type="term" value="F:sequence-specific DNA binding"/>
    <property type="evidence" value="ECO:0007669"/>
    <property type="project" value="InterPro"/>
</dbReference>
<dbReference type="PANTHER" id="PTHR43280">
    <property type="entry name" value="ARAC-FAMILY TRANSCRIPTIONAL REGULATOR"/>
    <property type="match status" value="1"/>
</dbReference>
<dbReference type="PANTHER" id="PTHR43280:SF2">
    <property type="entry name" value="HTH-TYPE TRANSCRIPTIONAL REGULATOR EXSA"/>
    <property type="match status" value="1"/>
</dbReference>
<feature type="domain" description="HTH araC/xylS-type" evidence="5">
    <location>
        <begin position="259"/>
        <end position="357"/>
    </location>
</feature>
<name>F3QVC9_9BACT</name>
<dbReference type="EMBL" id="AFBR01000065">
    <property type="protein sequence ID" value="EGG52710.1"/>
    <property type="molecule type" value="Genomic_DNA"/>
</dbReference>
<dbReference type="PRINTS" id="PR00032">
    <property type="entry name" value="HTHARAC"/>
</dbReference>
<organism evidence="6 7">
    <name type="scientific">Paraprevotella xylaniphila YIT 11841</name>
    <dbReference type="NCBI Taxonomy" id="762982"/>
    <lineage>
        <taxon>Bacteria</taxon>
        <taxon>Pseudomonadati</taxon>
        <taxon>Bacteroidota</taxon>
        <taxon>Bacteroidia</taxon>
        <taxon>Bacteroidales</taxon>
        <taxon>Prevotellaceae</taxon>
        <taxon>Paraprevotella</taxon>
    </lineage>
</organism>
<keyword evidence="3" id="KW-0804">Transcription</keyword>
<keyword evidence="4" id="KW-1133">Transmembrane helix</keyword>
<feature type="transmembrane region" description="Helical" evidence="4">
    <location>
        <begin position="51"/>
        <end position="72"/>
    </location>
</feature>
<dbReference type="eggNOG" id="COG2169">
    <property type="taxonomic scope" value="Bacteria"/>
</dbReference>
<feature type="transmembrane region" description="Helical" evidence="4">
    <location>
        <begin position="108"/>
        <end position="128"/>
    </location>
</feature>
<evidence type="ECO:0000313" key="7">
    <source>
        <dbReference type="Proteomes" id="UP000005546"/>
    </source>
</evidence>
<dbReference type="SUPFAM" id="SSF46689">
    <property type="entry name" value="Homeodomain-like"/>
    <property type="match status" value="1"/>
</dbReference>
<dbReference type="Proteomes" id="UP000005546">
    <property type="component" value="Unassembled WGS sequence"/>
</dbReference>
<dbReference type="InterPro" id="IPR009057">
    <property type="entry name" value="Homeodomain-like_sf"/>
</dbReference>
<reference evidence="6 7" key="1">
    <citation type="submission" date="2011-02" db="EMBL/GenBank/DDBJ databases">
        <authorList>
            <person name="Weinstock G."/>
            <person name="Sodergren E."/>
            <person name="Clifton S."/>
            <person name="Fulton L."/>
            <person name="Fulton B."/>
            <person name="Courtney L."/>
            <person name="Fronick C."/>
            <person name="Harrison M."/>
            <person name="Strong C."/>
            <person name="Farmer C."/>
            <person name="Delahaunty K."/>
            <person name="Markovic C."/>
            <person name="Hall O."/>
            <person name="Minx P."/>
            <person name="Tomlinson C."/>
            <person name="Mitreva M."/>
            <person name="Hou S."/>
            <person name="Chen J."/>
            <person name="Wollam A."/>
            <person name="Pepin K.H."/>
            <person name="Johnson M."/>
            <person name="Bhonagiri V."/>
            <person name="Zhang X."/>
            <person name="Suruliraj S."/>
            <person name="Warren W."/>
            <person name="Chinwalla A."/>
            <person name="Mardis E.R."/>
            <person name="Wilson R.K."/>
        </authorList>
    </citation>
    <scope>NUCLEOTIDE SEQUENCE [LARGE SCALE GENOMIC DNA]</scope>
    <source>
        <strain evidence="6 7">YIT 11841</strain>
    </source>
</reference>
<gene>
    <name evidence="6" type="ORF">HMPREF9442_02155</name>
</gene>
<evidence type="ECO:0000256" key="3">
    <source>
        <dbReference type="ARBA" id="ARBA00023163"/>
    </source>
</evidence>
<keyword evidence="2" id="KW-0238">DNA-binding</keyword>
<comment type="caution">
    <text evidence="6">The sequence shown here is derived from an EMBL/GenBank/DDBJ whole genome shotgun (WGS) entry which is preliminary data.</text>
</comment>
<evidence type="ECO:0000256" key="1">
    <source>
        <dbReference type="ARBA" id="ARBA00023015"/>
    </source>
</evidence>
<dbReference type="InterPro" id="IPR020449">
    <property type="entry name" value="Tscrpt_reg_AraC-type_HTH"/>
</dbReference>
<protein>
    <submittedName>
        <fullName evidence="6">Transcriptional regulator, AraC family</fullName>
    </submittedName>
</protein>
<dbReference type="PROSITE" id="PS00041">
    <property type="entry name" value="HTH_ARAC_FAMILY_1"/>
    <property type="match status" value="1"/>
</dbReference>
<dbReference type="STRING" id="762982.HMPREF9442_02155"/>
<dbReference type="InterPro" id="IPR018060">
    <property type="entry name" value="HTH_AraC"/>
</dbReference>
<dbReference type="RefSeq" id="WP_008627921.1">
    <property type="nucleotide sequence ID" value="NZ_GL883865.1"/>
</dbReference>
<accession>F3QVC9</accession>
<evidence type="ECO:0000256" key="2">
    <source>
        <dbReference type="ARBA" id="ARBA00023125"/>
    </source>
</evidence>
<dbReference type="GO" id="GO:0003700">
    <property type="term" value="F:DNA-binding transcription factor activity"/>
    <property type="evidence" value="ECO:0007669"/>
    <property type="project" value="InterPro"/>
</dbReference>
<dbReference type="HOGENOM" id="CLU_041408_0_0_10"/>
<keyword evidence="4" id="KW-0472">Membrane</keyword>
<sequence>MQIGLYGNKMSDDTTYIQLMQYTAGTSFMFLLWLCAYFFRNGSGNRLRQITGWVLLVWVIQSVKDIALIWYPTVRFEFLHHVFVLIDMTAVPTCAFLLFELTRPGSMTLLRAALHEIPFILFILIYAFHPMEMLYESAIACAVAYGTAVMLYVLFEIPAYHKRLKQSYSYHERIDLRWLYIILLSFVVFLAVWSLTSTYYSEFNDTLYYLLTCIIWSLISYFINRQEQVLGSLTTRSHQDVEMPQENGEEPHQFTIHLHRIFEEEHLYLNPKLTIMDLAQAIGTNRTYISNYLNNVLGTTFFDYVNQYRLSHAERLLRQTKMPIEEIADRSGFNSRSTFRRAFLKRFGCAPSQYRLHHLPKEIEKEISLTR</sequence>
<dbReference type="PROSITE" id="PS01124">
    <property type="entry name" value="HTH_ARAC_FAMILY_2"/>
    <property type="match status" value="1"/>
</dbReference>
<proteinExistence type="predicted"/>
<feature type="transmembrane region" description="Helical" evidence="4">
    <location>
        <begin position="207"/>
        <end position="223"/>
    </location>
</feature>
<evidence type="ECO:0000259" key="5">
    <source>
        <dbReference type="PROSITE" id="PS01124"/>
    </source>
</evidence>
<feature type="transmembrane region" description="Helical" evidence="4">
    <location>
        <begin position="134"/>
        <end position="155"/>
    </location>
</feature>
<dbReference type="InterPro" id="IPR018062">
    <property type="entry name" value="HTH_AraC-typ_CS"/>
</dbReference>
<evidence type="ECO:0000256" key="4">
    <source>
        <dbReference type="SAM" id="Phobius"/>
    </source>
</evidence>
<evidence type="ECO:0000313" key="6">
    <source>
        <dbReference type="EMBL" id="EGG52710.1"/>
    </source>
</evidence>
<dbReference type="Pfam" id="PF12833">
    <property type="entry name" value="HTH_18"/>
    <property type="match status" value="1"/>
</dbReference>
<feature type="transmembrane region" description="Helical" evidence="4">
    <location>
        <begin position="176"/>
        <end position="195"/>
    </location>
</feature>
<feature type="transmembrane region" description="Helical" evidence="4">
    <location>
        <begin position="78"/>
        <end position="99"/>
    </location>
</feature>